<gene>
    <name evidence="3" type="ORF">NP233_g4971</name>
</gene>
<dbReference type="Pfam" id="PF20152">
    <property type="entry name" value="DUF6534"/>
    <property type="match status" value="1"/>
</dbReference>
<feature type="transmembrane region" description="Helical" evidence="1">
    <location>
        <begin position="173"/>
        <end position="200"/>
    </location>
</feature>
<dbReference type="AlphaFoldDB" id="A0AAD5VW16"/>
<organism evidence="3 4">
    <name type="scientific">Leucocoprinus birnbaumii</name>
    <dbReference type="NCBI Taxonomy" id="56174"/>
    <lineage>
        <taxon>Eukaryota</taxon>
        <taxon>Fungi</taxon>
        <taxon>Dikarya</taxon>
        <taxon>Basidiomycota</taxon>
        <taxon>Agaricomycotina</taxon>
        <taxon>Agaricomycetes</taxon>
        <taxon>Agaricomycetidae</taxon>
        <taxon>Agaricales</taxon>
        <taxon>Agaricineae</taxon>
        <taxon>Agaricaceae</taxon>
        <taxon>Leucocoprinus</taxon>
    </lineage>
</organism>
<keyword evidence="1" id="KW-0472">Membrane</keyword>
<feature type="domain" description="DUF6534" evidence="2">
    <location>
        <begin position="186"/>
        <end position="272"/>
    </location>
</feature>
<evidence type="ECO:0000256" key="1">
    <source>
        <dbReference type="SAM" id="Phobius"/>
    </source>
</evidence>
<evidence type="ECO:0000313" key="4">
    <source>
        <dbReference type="Proteomes" id="UP001213000"/>
    </source>
</evidence>
<dbReference type="InterPro" id="IPR045339">
    <property type="entry name" value="DUF6534"/>
</dbReference>
<protein>
    <recommendedName>
        <fullName evidence="2">DUF6534 domain-containing protein</fullName>
    </recommendedName>
</protein>
<dbReference type="PANTHER" id="PTHR40465:SF1">
    <property type="entry name" value="DUF6534 DOMAIN-CONTAINING PROTEIN"/>
    <property type="match status" value="1"/>
</dbReference>
<evidence type="ECO:0000259" key="2">
    <source>
        <dbReference type="Pfam" id="PF20152"/>
    </source>
</evidence>
<keyword evidence="1" id="KW-0812">Transmembrane</keyword>
<reference evidence="3" key="1">
    <citation type="submission" date="2022-07" db="EMBL/GenBank/DDBJ databases">
        <title>Genome Sequence of Leucocoprinus birnbaumii.</title>
        <authorList>
            <person name="Buettner E."/>
        </authorList>
    </citation>
    <scope>NUCLEOTIDE SEQUENCE</scope>
    <source>
        <strain evidence="3">VT141</strain>
    </source>
</reference>
<feature type="transmembrane region" description="Helical" evidence="1">
    <location>
        <begin position="221"/>
        <end position="242"/>
    </location>
</feature>
<keyword evidence="1" id="KW-1133">Transmembrane helix</keyword>
<feature type="transmembrane region" description="Helical" evidence="1">
    <location>
        <begin position="248"/>
        <end position="269"/>
    </location>
</feature>
<name>A0AAD5VW16_9AGAR</name>
<sequence>MDTQAVPEINLSPVFAPIYWGFVISLLLGGMTIVQAYIYFPSRGDRMFVRVTAAAMLYVSSPITLTHGDAEDIKHSIFDMASSALAAQSIYYYLVPHFGSLQPLGSVTPSQLYFVHQLVNVKRSGTGSWIFVGLIVFFCFVAFAGGVEAEFRLGCVAAMYKYNHGVLSNRNDIFAIFFGIAKGAGALTDILATAAMCLFLESSKTGMNGTNSLLHSLMQFVIHRGALVTLIQVLLLVTFYAIPTQLTWFAFHVNVTKLYANTFFAMLNARKHLKEKHGKTSAGISSSGSFQMNVSRILGSQGRDGSRMDYGVRSHHSRHEDKQMDIPVTVTKHVIISEL</sequence>
<feature type="transmembrane region" description="Helical" evidence="1">
    <location>
        <begin position="129"/>
        <end position="147"/>
    </location>
</feature>
<evidence type="ECO:0000313" key="3">
    <source>
        <dbReference type="EMBL" id="KAJ3569569.1"/>
    </source>
</evidence>
<keyword evidence="4" id="KW-1185">Reference proteome</keyword>
<comment type="caution">
    <text evidence="3">The sequence shown here is derived from an EMBL/GenBank/DDBJ whole genome shotgun (WGS) entry which is preliminary data.</text>
</comment>
<dbReference type="PANTHER" id="PTHR40465">
    <property type="entry name" value="CHROMOSOME 1, WHOLE GENOME SHOTGUN SEQUENCE"/>
    <property type="match status" value="1"/>
</dbReference>
<dbReference type="Proteomes" id="UP001213000">
    <property type="component" value="Unassembled WGS sequence"/>
</dbReference>
<accession>A0AAD5VW16</accession>
<proteinExistence type="predicted"/>
<feature type="transmembrane region" description="Helical" evidence="1">
    <location>
        <begin position="18"/>
        <end position="40"/>
    </location>
</feature>
<dbReference type="EMBL" id="JANIEX010000281">
    <property type="protein sequence ID" value="KAJ3569569.1"/>
    <property type="molecule type" value="Genomic_DNA"/>
</dbReference>